<evidence type="ECO:0008006" key="5">
    <source>
        <dbReference type="Google" id="ProtNLM"/>
    </source>
</evidence>
<dbReference type="KEGG" id="shaw:CEB94_08990"/>
<keyword evidence="1" id="KW-0378">Hydrolase</keyword>
<feature type="compositionally biased region" description="Low complexity" evidence="2">
    <location>
        <begin position="198"/>
        <end position="212"/>
    </location>
</feature>
<evidence type="ECO:0000256" key="2">
    <source>
        <dbReference type="SAM" id="MobiDB-lite"/>
    </source>
</evidence>
<proteinExistence type="predicted"/>
<feature type="compositionally biased region" description="Low complexity" evidence="2">
    <location>
        <begin position="102"/>
        <end position="135"/>
    </location>
</feature>
<evidence type="ECO:0000256" key="1">
    <source>
        <dbReference type="ARBA" id="ARBA00022801"/>
    </source>
</evidence>
<feature type="region of interest" description="Disordered" evidence="2">
    <location>
        <begin position="187"/>
        <end position="332"/>
    </location>
</feature>
<dbReference type="InterPro" id="IPR023365">
    <property type="entry name" value="Sortase_dom-sf"/>
</dbReference>
<feature type="region of interest" description="Disordered" evidence="2">
    <location>
        <begin position="1"/>
        <end position="148"/>
    </location>
</feature>
<dbReference type="InterPro" id="IPR005754">
    <property type="entry name" value="Sortase"/>
</dbReference>
<dbReference type="Pfam" id="PF04203">
    <property type="entry name" value="Sortase"/>
    <property type="match status" value="1"/>
</dbReference>
<dbReference type="AlphaFoldDB" id="A0A6G5R9Y1"/>
<keyword evidence="4" id="KW-1185">Reference proteome</keyword>
<dbReference type="NCBIfam" id="NF033748">
    <property type="entry name" value="class_F_sortase"/>
    <property type="match status" value="1"/>
</dbReference>
<reference evidence="3 4" key="1">
    <citation type="submission" date="2017-06" db="EMBL/GenBank/DDBJ databases">
        <title>Complete Genome Sequence of Streptomyces hawaiiensis NRRL 15010 and insights into acyldepsipeptides biosynthesis.</title>
        <authorList>
            <person name="Mariita R.M."/>
            <person name="Sello J.K."/>
        </authorList>
    </citation>
    <scope>NUCLEOTIDE SEQUENCE [LARGE SCALE GENOMIC DNA]</scope>
    <source>
        <strain evidence="3 4">ATCC 12236</strain>
    </source>
</reference>
<evidence type="ECO:0000313" key="3">
    <source>
        <dbReference type="EMBL" id="QCD54973.1"/>
    </source>
</evidence>
<name>A0A6G5R9Y1_9ACTN</name>
<evidence type="ECO:0000313" key="4">
    <source>
        <dbReference type="Proteomes" id="UP000495940"/>
    </source>
</evidence>
<accession>A0A6G5R9Y1</accession>
<sequence>MAPRRPRSTDRSARLGQGGGALGSDAGSVRRRGGGAGPGAASAVRRGTGSGSADVPSGRRGGGAGAVAVPVGRRGAAAGLGTRSGSGSAAVPSGRRGGGAGPARVSPGRRGAGSAAAPVVRRGSGSGSGAVPAGRYTTAAGVPGAWSRRPRRPWYRRRAYRLTRTIVVAVSLVLVVGVCWDRGEEPGATVTALPPDFTTAAHPAGTGTGTAALPADSTAPGPRTGPPRAQASPPAAARGNGRAPGPPVNGARTPGPAVNAPAANGPRTQRPRTPEPSRPGLRKDRPVTSHHRPGAATPRPAPKPAAPRPAPRPVTPVTRKPRPPAGLRPLPRSRATRLLIPYLRLDAPVMDLGLDRDRRLAAPPDDDPKLVGWYRHGASPGEQGTAVAVGHLDTDSGPAVFAGLTELKRGRIVKARRADGRIAVYTVDKIKSYEKAHFPSQEVYGARGRPELRLITCGGSYDRRKGYSGNVVVFAHLTGIR</sequence>
<dbReference type="SUPFAM" id="SSF63817">
    <property type="entry name" value="Sortase"/>
    <property type="match status" value="1"/>
</dbReference>
<feature type="compositionally biased region" description="Low complexity" evidence="2">
    <location>
        <begin position="66"/>
        <end position="94"/>
    </location>
</feature>
<dbReference type="CDD" id="cd05829">
    <property type="entry name" value="Sortase_F"/>
    <property type="match status" value="1"/>
</dbReference>
<protein>
    <recommendedName>
        <fullName evidence="5">Class F sortase</fullName>
    </recommendedName>
</protein>
<dbReference type="EMBL" id="CP021978">
    <property type="protein sequence ID" value="QCD54973.1"/>
    <property type="molecule type" value="Genomic_DNA"/>
</dbReference>
<dbReference type="GO" id="GO:0016787">
    <property type="term" value="F:hydrolase activity"/>
    <property type="evidence" value="ECO:0007669"/>
    <property type="project" value="UniProtKB-KW"/>
</dbReference>
<organism evidence="3 4">
    <name type="scientific">Streptomyces hawaiiensis</name>
    <dbReference type="NCBI Taxonomy" id="67305"/>
    <lineage>
        <taxon>Bacteria</taxon>
        <taxon>Bacillati</taxon>
        <taxon>Actinomycetota</taxon>
        <taxon>Actinomycetes</taxon>
        <taxon>Kitasatosporales</taxon>
        <taxon>Streptomycetaceae</taxon>
        <taxon>Streptomyces</taxon>
    </lineage>
</organism>
<dbReference type="Proteomes" id="UP000495940">
    <property type="component" value="Chromosome"/>
</dbReference>
<feature type="compositionally biased region" description="Pro residues" evidence="2">
    <location>
        <begin position="299"/>
        <end position="314"/>
    </location>
</feature>
<dbReference type="Gene3D" id="2.40.260.10">
    <property type="entry name" value="Sortase"/>
    <property type="match status" value="1"/>
</dbReference>
<gene>
    <name evidence="3" type="ORF">CEB94_08990</name>
</gene>
<feature type="compositionally biased region" description="Low complexity" evidence="2">
    <location>
        <begin position="226"/>
        <end position="266"/>
    </location>
</feature>
<dbReference type="InterPro" id="IPR042001">
    <property type="entry name" value="Sortase_F"/>
</dbReference>